<accession>A0A0C3QPX1</accession>
<reference evidence="3" key="2">
    <citation type="submission" date="2015-01" db="EMBL/GenBank/DDBJ databases">
        <title>Evolutionary Origins and Diversification of the Mycorrhizal Mutualists.</title>
        <authorList>
            <consortium name="DOE Joint Genome Institute"/>
            <consortium name="Mycorrhizal Genomics Consortium"/>
            <person name="Kohler A."/>
            <person name="Kuo A."/>
            <person name="Nagy L.G."/>
            <person name="Floudas D."/>
            <person name="Copeland A."/>
            <person name="Barry K.W."/>
            <person name="Cichocki N."/>
            <person name="Veneault-Fourrey C."/>
            <person name="LaButti K."/>
            <person name="Lindquist E.A."/>
            <person name="Lipzen A."/>
            <person name="Lundell T."/>
            <person name="Morin E."/>
            <person name="Murat C."/>
            <person name="Riley R."/>
            <person name="Ohm R."/>
            <person name="Sun H."/>
            <person name="Tunlid A."/>
            <person name="Henrissat B."/>
            <person name="Grigoriev I.V."/>
            <person name="Hibbett D.S."/>
            <person name="Martin F."/>
        </authorList>
    </citation>
    <scope>NUCLEOTIDE SEQUENCE [LARGE SCALE GENOMIC DNA]</scope>
    <source>
        <strain evidence="3">MUT 4182</strain>
    </source>
</reference>
<keyword evidence="3" id="KW-1185">Reference proteome</keyword>
<protein>
    <submittedName>
        <fullName evidence="2">Uncharacterized protein</fullName>
    </submittedName>
</protein>
<reference evidence="2 3" key="1">
    <citation type="submission" date="2014-04" db="EMBL/GenBank/DDBJ databases">
        <authorList>
            <consortium name="DOE Joint Genome Institute"/>
            <person name="Kuo A."/>
            <person name="Girlanda M."/>
            <person name="Perotto S."/>
            <person name="Kohler A."/>
            <person name="Nagy L.G."/>
            <person name="Floudas D."/>
            <person name="Copeland A."/>
            <person name="Barry K.W."/>
            <person name="Cichocki N."/>
            <person name="Veneault-Fourrey C."/>
            <person name="LaButti K."/>
            <person name="Lindquist E.A."/>
            <person name="Lipzen A."/>
            <person name="Lundell T."/>
            <person name="Morin E."/>
            <person name="Murat C."/>
            <person name="Sun H."/>
            <person name="Tunlid A."/>
            <person name="Henrissat B."/>
            <person name="Grigoriev I.V."/>
            <person name="Hibbett D.S."/>
            <person name="Martin F."/>
            <person name="Nordberg H.P."/>
            <person name="Cantor M.N."/>
            <person name="Hua S.X."/>
        </authorList>
    </citation>
    <scope>NUCLEOTIDE SEQUENCE [LARGE SCALE GENOMIC DNA]</scope>
    <source>
        <strain evidence="2 3">MUT 4182</strain>
    </source>
</reference>
<dbReference type="AlphaFoldDB" id="A0A0C3QPX1"/>
<dbReference type="Proteomes" id="UP000054248">
    <property type="component" value="Unassembled WGS sequence"/>
</dbReference>
<organism evidence="2 3">
    <name type="scientific">Tulasnella calospora MUT 4182</name>
    <dbReference type="NCBI Taxonomy" id="1051891"/>
    <lineage>
        <taxon>Eukaryota</taxon>
        <taxon>Fungi</taxon>
        <taxon>Dikarya</taxon>
        <taxon>Basidiomycota</taxon>
        <taxon>Agaricomycotina</taxon>
        <taxon>Agaricomycetes</taxon>
        <taxon>Cantharellales</taxon>
        <taxon>Tulasnellaceae</taxon>
        <taxon>Tulasnella</taxon>
    </lineage>
</organism>
<dbReference type="HOGENOM" id="CLU_2322076_0_0_1"/>
<sequence>MDEENSSHVHFTQRRDLVQLPNHPPTANDDPSKPLADLLELQVSSVSFRPMTGLEFISSHTIRSSANTSAAIFTTPPQPVTQYVLRGARLTGRVGGYGS</sequence>
<proteinExistence type="predicted"/>
<name>A0A0C3QPX1_9AGAM</name>
<evidence type="ECO:0000313" key="2">
    <source>
        <dbReference type="EMBL" id="KIO29479.1"/>
    </source>
</evidence>
<gene>
    <name evidence="2" type="ORF">M407DRAFT_242582</name>
</gene>
<dbReference type="EMBL" id="KN822982">
    <property type="protein sequence ID" value="KIO29479.1"/>
    <property type="molecule type" value="Genomic_DNA"/>
</dbReference>
<evidence type="ECO:0000313" key="3">
    <source>
        <dbReference type="Proteomes" id="UP000054248"/>
    </source>
</evidence>
<evidence type="ECO:0000256" key="1">
    <source>
        <dbReference type="SAM" id="MobiDB-lite"/>
    </source>
</evidence>
<feature type="region of interest" description="Disordered" evidence="1">
    <location>
        <begin position="1"/>
        <end position="34"/>
    </location>
</feature>